<sequence length="305" mass="33745">MSALLLPTAANWGRTPLVRVDRHAHGGVLDGLLNHSPHQPPNRCTAVMAGRVVDGDDRPVEIRTLLLTPFDGPFVAWIVLCICPDTTTVLVRVVTSEPPVGDPSAAFKDRRPATAPLVGGLVGSTIADMVVIQQEEVIEDKDGDSEEGEGEAKQRLDEAEACKHQGNTSFQSRQCEDALRHYTKAARLLAFVASSPAIEEERDRLATKCKVNEAACYLELKDYAMTIRRCTEVLAVDPHVVKALYRRARAHLECKDFGEAKRDVIRALDIAPNDTELSKLLREVKKMQADEEAKERRKLKAFFEA</sequence>
<evidence type="ECO:0000313" key="5">
    <source>
        <dbReference type="Proteomes" id="UP000041254"/>
    </source>
</evidence>
<evidence type="ECO:0000313" key="4">
    <source>
        <dbReference type="EMBL" id="CEM14561.1"/>
    </source>
</evidence>
<name>A0A0G4FKZ0_VITBC</name>
<evidence type="ECO:0000256" key="3">
    <source>
        <dbReference type="PROSITE-ProRule" id="PRU00339"/>
    </source>
</evidence>
<evidence type="ECO:0000256" key="2">
    <source>
        <dbReference type="ARBA" id="ARBA00022803"/>
    </source>
</evidence>
<dbReference type="Gene3D" id="1.25.40.10">
    <property type="entry name" value="Tetratricopeptide repeat domain"/>
    <property type="match status" value="1"/>
</dbReference>
<organism evidence="4 5">
    <name type="scientific">Vitrella brassicaformis (strain CCMP3155)</name>
    <dbReference type="NCBI Taxonomy" id="1169540"/>
    <lineage>
        <taxon>Eukaryota</taxon>
        <taxon>Sar</taxon>
        <taxon>Alveolata</taxon>
        <taxon>Colpodellida</taxon>
        <taxon>Vitrellaceae</taxon>
        <taxon>Vitrella</taxon>
    </lineage>
</organism>
<dbReference type="VEuPathDB" id="CryptoDB:Vbra_21378"/>
<dbReference type="InterPro" id="IPR039663">
    <property type="entry name" value="AIP/AIPL1/TTC9"/>
</dbReference>
<dbReference type="PhylomeDB" id="A0A0G4FKZ0"/>
<keyword evidence="2 3" id="KW-0802">TPR repeat</keyword>
<dbReference type="InterPro" id="IPR011990">
    <property type="entry name" value="TPR-like_helical_dom_sf"/>
</dbReference>
<proteinExistence type="predicted"/>
<accession>A0A0G4FKZ0</accession>
<feature type="repeat" description="TPR" evidence="3">
    <location>
        <begin position="241"/>
        <end position="274"/>
    </location>
</feature>
<dbReference type="STRING" id="1169540.A0A0G4FKZ0"/>
<protein>
    <submittedName>
        <fullName evidence="4">Uncharacterized protein</fullName>
    </submittedName>
</protein>
<dbReference type="PANTHER" id="PTHR11242:SF0">
    <property type="entry name" value="TPR_REGION DOMAIN-CONTAINING PROTEIN"/>
    <property type="match status" value="1"/>
</dbReference>
<dbReference type="Proteomes" id="UP000041254">
    <property type="component" value="Unassembled WGS sequence"/>
</dbReference>
<dbReference type="InParanoid" id="A0A0G4FKZ0"/>
<dbReference type="SMART" id="SM00028">
    <property type="entry name" value="TPR"/>
    <property type="match status" value="3"/>
</dbReference>
<reference evidence="4 5" key="1">
    <citation type="submission" date="2014-11" db="EMBL/GenBank/DDBJ databases">
        <authorList>
            <person name="Zhu J."/>
            <person name="Qi W."/>
            <person name="Song R."/>
        </authorList>
    </citation>
    <scope>NUCLEOTIDE SEQUENCE [LARGE SCALE GENOMIC DNA]</scope>
</reference>
<dbReference type="Pfam" id="PF14559">
    <property type="entry name" value="TPR_19"/>
    <property type="match status" value="1"/>
</dbReference>
<gene>
    <name evidence="4" type="ORF">Vbra_21378</name>
</gene>
<dbReference type="OrthoDB" id="4869960at2759"/>
<keyword evidence="1" id="KW-0677">Repeat</keyword>
<dbReference type="PROSITE" id="PS50005">
    <property type="entry name" value="TPR"/>
    <property type="match status" value="1"/>
</dbReference>
<evidence type="ECO:0000256" key="1">
    <source>
        <dbReference type="ARBA" id="ARBA00022737"/>
    </source>
</evidence>
<dbReference type="SUPFAM" id="SSF48452">
    <property type="entry name" value="TPR-like"/>
    <property type="match status" value="1"/>
</dbReference>
<dbReference type="EMBL" id="CDMY01000456">
    <property type="protein sequence ID" value="CEM14561.1"/>
    <property type="molecule type" value="Genomic_DNA"/>
</dbReference>
<dbReference type="InterPro" id="IPR019734">
    <property type="entry name" value="TPR_rpt"/>
</dbReference>
<dbReference type="AlphaFoldDB" id="A0A0G4FKZ0"/>
<dbReference type="PANTHER" id="PTHR11242">
    <property type="entry name" value="ARYL HYDROCARBON RECEPTOR INTERACTING PROTEIN RELATED"/>
    <property type="match status" value="1"/>
</dbReference>
<keyword evidence="5" id="KW-1185">Reference proteome</keyword>